<feature type="transmembrane region" description="Helical" evidence="1">
    <location>
        <begin position="40"/>
        <end position="60"/>
    </location>
</feature>
<dbReference type="Proteomes" id="UP000006753">
    <property type="component" value="Unassembled WGS sequence"/>
</dbReference>
<keyword evidence="1" id="KW-0472">Membrane</keyword>
<organism evidence="2 3">
    <name type="scientific">Marssonina brunnea f. sp. multigermtubi (strain MB_m1)</name>
    <name type="common">Marssonina leaf spot fungus</name>
    <dbReference type="NCBI Taxonomy" id="1072389"/>
    <lineage>
        <taxon>Eukaryota</taxon>
        <taxon>Fungi</taxon>
        <taxon>Dikarya</taxon>
        <taxon>Ascomycota</taxon>
        <taxon>Pezizomycotina</taxon>
        <taxon>Leotiomycetes</taxon>
        <taxon>Helotiales</taxon>
        <taxon>Drepanopezizaceae</taxon>
        <taxon>Drepanopeziza</taxon>
    </lineage>
</organism>
<evidence type="ECO:0000313" key="3">
    <source>
        <dbReference type="Proteomes" id="UP000006753"/>
    </source>
</evidence>
<keyword evidence="1" id="KW-0812">Transmembrane</keyword>
<proteinExistence type="predicted"/>
<protein>
    <submittedName>
        <fullName evidence="2">Uncharacterized protein</fullName>
    </submittedName>
</protein>
<keyword evidence="1" id="KW-1133">Transmembrane helix</keyword>
<dbReference type="EMBL" id="JH921436">
    <property type="protein sequence ID" value="EKD17527.1"/>
    <property type="molecule type" value="Genomic_DNA"/>
</dbReference>
<name>K1WY61_MARBU</name>
<sequence length="246" mass="29070">MPTLAPNTSFQKAPYVTPRIIDMLKDDSPFTGGPSRSEPTWTTCGMLLILFIVNLVPLLLSRRGSRNRESVFRYFLKLSIVYGTVFFGVLVVCLIYTIGNYNNPLFPLGNHFLTTQFRECGYRFVQLRCETSQMFERECFALGMCVVQPLYLLKAHTFLSELVRILWVCRRQYIGTVSLWILAETFHRYRRVVGYQGRMENEALEESFWPLPFWQLPVNFGLTERIRNFLDEFDDWYRHWFLTHVI</sequence>
<dbReference type="OrthoDB" id="3517436at2759"/>
<feature type="transmembrane region" description="Helical" evidence="1">
    <location>
        <begin position="80"/>
        <end position="99"/>
    </location>
</feature>
<dbReference type="KEGG" id="mbe:MBM_04388"/>
<accession>K1WY61</accession>
<evidence type="ECO:0000313" key="2">
    <source>
        <dbReference type="EMBL" id="EKD17527.1"/>
    </source>
</evidence>
<keyword evidence="3" id="KW-1185">Reference proteome</keyword>
<dbReference type="HOGENOM" id="CLU_1129254_0_0_1"/>
<dbReference type="AlphaFoldDB" id="K1WY61"/>
<evidence type="ECO:0000256" key="1">
    <source>
        <dbReference type="SAM" id="Phobius"/>
    </source>
</evidence>
<reference evidence="2 3" key="1">
    <citation type="journal article" date="2012" name="BMC Genomics">
        <title>Sequencing the genome of Marssonina brunnea reveals fungus-poplar co-evolution.</title>
        <authorList>
            <person name="Zhu S."/>
            <person name="Cao Y.-Z."/>
            <person name="Jiang C."/>
            <person name="Tan B.-Y."/>
            <person name="Wang Z."/>
            <person name="Feng S."/>
            <person name="Zhang L."/>
            <person name="Su X.-H."/>
            <person name="Brejova B."/>
            <person name="Vinar T."/>
            <person name="Xu M."/>
            <person name="Wang M.-X."/>
            <person name="Zhang S.-G."/>
            <person name="Huang M.-R."/>
            <person name="Wu R."/>
            <person name="Zhou Y."/>
        </authorList>
    </citation>
    <scope>NUCLEOTIDE SEQUENCE [LARGE SCALE GENOMIC DNA]</scope>
    <source>
        <strain evidence="2 3">MB_m1</strain>
    </source>
</reference>
<gene>
    <name evidence="2" type="ORF">MBM_04388</name>
</gene>
<dbReference type="InParanoid" id="K1WY61"/>